<dbReference type="EMBL" id="BMKP01000006">
    <property type="protein sequence ID" value="GGF16816.1"/>
    <property type="molecule type" value="Genomic_DNA"/>
</dbReference>
<protein>
    <recommendedName>
        <fullName evidence="3">TolB-like 6-blade propeller-like</fullName>
    </recommendedName>
</protein>
<evidence type="ECO:0008006" key="3">
    <source>
        <dbReference type="Google" id="ProtNLM"/>
    </source>
</evidence>
<comment type="caution">
    <text evidence="1">The sequence shown here is derived from an EMBL/GenBank/DDBJ whole genome shotgun (WGS) entry which is preliminary data.</text>
</comment>
<keyword evidence="2" id="KW-1185">Reference proteome</keyword>
<dbReference type="RefSeq" id="WP_163395109.1">
    <property type="nucleotide sequence ID" value="NZ_BMKP01000006.1"/>
</dbReference>
<gene>
    <name evidence="1" type="ORF">GCM10011518_27800</name>
</gene>
<evidence type="ECO:0000313" key="2">
    <source>
        <dbReference type="Proteomes" id="UP000655016"/>
    </source>
</evidence>
<name>A0ABQ1UFH8_9FLAO</name>
<dbReference type="Proteomes" id="UP000655016">
    <property type="component" value="Unassembled WGS sequence"/>
</dbReference>
<dbReference type="PROSITE" id="PS51257">
    <property type="entry name" value="PROKAR_LIPOPROTEIN"/>
    <property type="match status" value="1"/>
</dbReference>
<evidence type="ECO:0000313" key="1">
    <source>
        <dbReference type="EMBL" id="GGF16816.1"/>
    </source>
</evidence>
<reference evidence="2" key="1">
    <citation type="journal article" date="2019" name="Int. J. Syst. Evol. Microbiol.">
        <title>The Global Catalogue of Microorganisms (GCM) 10K type strain sequencing project: providing services to taxonomists for standard genome sequencing and annotation.</title>
        <authorList>
            <consortium name="The Broad Institute Genomics Platform"/>
            <consortium name="The Broad Institute Genome Sequencing Center for Infectious Disease"/>
            <person name="Wu L."/>
            <person name="Ma J."/>
        </authorList>
    </citation>
    <scope>NUCLEOTIDE SEQUENCE [LARGE SCALE GENOMIC DNA]</scope>
    <source>
        <strain evidence="2">CGMCC 1.16060</strain>
    </source>
</reference>
<accession>A0ABQ1UFH8</accession>
<proteinExistence type="predicted"/>
<organism evidence="1 2">
    <name type="scientific">Flavobacterium limi</name>
    <dbReference type="NCBI Taxonomy" id="2045105"/>
    <lineage>
        <taxon>Bacteria</taxon>
        <taxon>Pseudomonadati</taxon>
        <taxon>Bacteroidota</taxon>
        <taxon>Flavobacteriia</taxon>
        <taxon>Flavobacteriales</taxon>
        <taxon>Flavobacteriaceae</taxon>
        <taxon>Flavobacterium</taxon>
    </lineage>
</organism>
<sequence>MKLTYKTLAISFASLFLFSCDPLDSKDESVKDDYSFLTVNEWGEINKIGNNSGKITAYDQFDGIKTNAINLNTVASNSDKIFLAEHYPAPNENLFIFDRITRKTTSKKLVYPNEIASDEPVLISLTWDNSKKTLFGIVAGNMYSNAKNNSYFVKIDPNTSEVFYLGLNFDQIASSSSFLNENKLYTTHGTGDTFEINTDDNTAKKVSLFNNLNTPFYKAASYNKDIIFCLKSNSQNGTATITKINLADNSYEDFLENETLRIGGIPSGKGFIDQLTSEYVCYLQKDDDYIMLRYNILTKKYKYSKLKSDKSIINQLTIIDRVNN</sequence>